<proteinExistence type="predicted"/>
<dbReference type="KEGG" id="bbel:109476422"/>
<sequence length="177" mass="20549">MDSYESERVNEFQGFKEFEGFDLHDITPYNFQSRRVRSAADTARVNEKRVCASPGCSGPLVPSKVEMTGRGGSMRVECNSPDQYHRLSSRVPGIFSQYRYQETNFNRRNKVYRGLYGILVYGLHRANSDKFLLYSNDILQVVRDAYPSGDDVDWQLINRNNRPTKDIEVKDLFEDKK</sequence>
<keyword evidence="1" id="KW-1185">Reference proteome</keyword>
<accession>A0A6P4ZTK1</accession>
<gene>
    <name evidence="2" type="primary">LOC109476422</name>
</gene>
<name>A0A6P4ZTK1_BRABE</name>
<reference evidence="2" key="1">
    <citation type="submission" date="2025-08" db="UniProtKB">
        <authorList>
            <consortium name="RefSeq"/>
        </authorList>
    </citation>
    <scope>IDENTIFICATION</scope>
    <source>
        <tissue evidence="2">Gonad</tissue>
    </source>
</reference>
<dbReference type="GeneID" id="109476422"/>
<evidence type="ECO:0000313" key="1">
    <source>
        <dbReference type="Proteomes" id="UP000515135"/>
    </source>
</evidence>
<dbReference type="OrthoDB" id="10170798at2759"/>
<organism evidence="1 2">
    <name type="scientific">Branchiostoma belcheri</name>
    <name type="common">Amphioxus</name>
    <dbReference type="NCBI Taxonomy" id="7741"/>
    <lineage>
        <taxon>Eukaryota</taxon>
        <taxon>Metazoa</taxon>
        <taxon>Chordata</taxon>
        <taxon>Cephalochordata</taxon>
        <taxon>Leptocardii</taxon>
        <taxon>Amphioxiformes</taxon>
        <taxon>Branchiostomatidae</taxon>
        <taxon>Branchiostoma</taxon>
    </lineage>
</organism>
<dbReference type="AlphaFoldDB" id="A0A6P4ZTK1"/>
<dbReference type="RefSeq" id="XP_019632916.1">
    <property type="nucleotide sequence ID" value="XM_019777357.1"/>
</dbReference>
<evidence type="ECO:0000313" key="2">
    <source>
        <dbReference type="RefSeq" id="XP_019632916.1"/>
    </source>
</evidence>
<protein>
    <submittedName>
        <fullName evidence="2">Uncharacterized protein LOC109476422</fullName>
    </submittedName>
</protein>
<dbReference type="Proteomes" id="UP000515135">
    <property type="component" value="Unplaced"/>
</dbReference>